<dbReference type="NCBIfam" id="TIGR01451">
    <property type="entry name" value="B_ant_repeat"/>
    <property type="match status" value="1"/>
</dbReference>
<feature type="domain" description="DUF11" evidence="1">
    <location>
        <begin position="713"/>
        <end position="804"/>
    </location>
</feature>
<dbReference type="PANTHER" id="PTHR35580:SF1">
    <property type="entry name" value="PHYTASE-LIKE DOMAIN-CONTAINING PROTEIN"/>
    <property type="match status" value="1"/>
</dbReference>
<dbReference type="EMBL" id="CYZV01000032">
    <property type="protein sequence ID" value="CUO58203.1"/>
    <property type="molecule type" value="Genomic_DNA"/>
</dbReference>
<proteinExistence type="predicted"/>
<dbReference type="Pfam" id="PF25778">
    <property type="entry name" value="DUF7948"/>
    <property type="match status" value="1"/>
</dbReference>
<dbReference type="RefSeq" id="WP_055277448.1">
    <property type="nucleotide sequence ID" value="NZ_CYZV01000032.1"/>
</dbReference>
<reference evidence="3 4" key="1">
    <citation type="submission" date="2015-09" db="EMBL/GenBank/DDBJ databases">
        <authorList>
            <consortium name="Pathogen Informatics"/>
        </authorList>
    </citation>
    <scope>NUCLEOTIDE SEQUENCE [LARGE SCALE GENOMIC DNA]</scope>
    <source>
        <strain evidence="3 4">2789STDY5834855</strain>
    </source>
</reference>
<dbReference type="Pfam" id="PF06739">
    <property type="entry name" value="SBBP"/>
    <property type="match status" value="3"/>
</dbReference>
<dbReference type="InterPro" id="IPR052918">
    <property type="entry name" value="Motility_Chemotaxis_Reg"/>
</dbReference>
<gene>
    <name evidence="3" type="ORF">ERS852470_02758</name>
</gene>
<dbReference type="InterPro" id="IPR001434">
    <property type="entry name" value="OmcB-like_DUF11"/>
</dbReference>
<dbReference type="AlphaFoldDB" id="A0A174G6X0"/>
<evidence type="ECO:0000313" key="3">
    <source>
        <dbReference type="EMBL" id="CUO58203.1"/>
    </source>
</evidence>
<dbReference type="PANTHER" id="PTHR35580">
    <property type="entry name" value="CELL SURFACE GLYCOPROTEIN (S-LAYER PROTEIN)-LIKE PROTEIN"/>
    <property type="match status" value="1"/>
</dbReference>
<sequence length="823" mass="91918">MSNVKIANVLNNLPLIFERNIGQYDNKVQFVLNKKECTTFFTDKEIVLAFRSNEKIQELKELDSSNLYNTSLRKMEEYQINVLRVCFKSSNKIPQIIGKNEFNCTLNYFKGEDISNWKCSIPLYEKLLYKEIYNGIDILYYEREGVIKWDFIVEPNKNINNILLNLNGANNIELDDNGDINVNIKERILKISKPEAYQNNNDEKIESSFGIDEDGNIKFNISNYNEEDSLTITISVSFDNFNSTCVVDRANSIAVDEKNCVYITGEVGFQNFPDKKIYKNVLSGKDYGAFLVKIDTTKKGQSALKYAAYIGGEGIDEAVGIAVDNEKNAYIVGATNSIYEFPVTEKSYAYSYPGGSKTGFLIKIDTKKVGLSSLVYGTYLGGNSYDYAYSVAIDKEKNVYVVGLTNSNFGFPISESAYEKNNDDAVDVGFLLKLDINKERKDALLYGTYFGGNDSTSFSALAVDDNGYVYVTGVTQSKDFPVTQNAYETKFEGGLSSAFISKFNLNKTGKESLIYSSFLCGDGEEAGYGIAVDSRECAYITGVTNSLNNFPITQNAFQNSISNIEGSGFLIKINTQLSGEKGLAYGSYIDGNGSDVCSDIKIDYNNYVYICGFTTSTDFPVNSYENGWVKNGYNSFLLKLDINKERRKALLLGTFLRENINDFALGLALDNELNTYITGYAHSISEDRSKEKEGYYEESSISIMKVSTRICNLSIEKSQYNIDVEPGGKTQYEINIINNGPDVATDIRITDVLGRGITVKEISVSKGSIHQLGKEIIWKVSELNIGESAKATIKIRVLINSEISEKETFINVNDNIYCSKSSI</sequence>
<name>A0A174G6X0_9CLOT</name>
<dbReference type="SUPFAM" id="SSF101898">
    <property type="entry name" value="NHL repeat"/>
    <property type="match status" value="1"/>
</dbReference>
<protein>
    <submittedName>
        <fullName evidence="3">Conserved repeat domain</fullName>
    </submittedName>
</protein>
<dbReference type="Pfam" id="PF01345">
    <property type="entry name" value="DUF11"/>
    <property type="match status" value="1"/>
</dbReference>
<dbReference type="InterPro" id="IPR047589">
    <property type="entry name" value="DUF11_rpt"/>
</dbReference>
<dbReference type="Proteomes" id="UP000095558">
    <property type="component" value="Unassembled WGS sequence"/>
</dbReference>
<dbReference type="OrthoDB" id="9796428at2"/>
<evidence type="ECO:0000313" key="4">
    <source>
        <dbReference type="Proteomes" id="UP000095558"/>
    </source>
</evidence>
<evidence type="ECO:0000259" key="2">
    <source>
        <dbReference type="Pfam" id="PF25778"/>
    </source>
</evidence>
<dbReference type="InterPro" id="IPR010620">
    <property type="entry name" value="SBBP_repeat"/>
</dbReference>
<dbReference type="InterPro" id="IPR057708">
    <property type="entry name" value="DUF7948"/>
</dbReference>
<dbReference type="Gene3D" id="2.60.40.1170">
    <property type="entry name" value="Mu homology domain, subdomain B"/>
    <property type="match status" value="1"/>
</dbReference>
<feature type="domain" description="DUF7948" evidence="2">
    <location>
        <begin position="17"/>
        <end position="232"/>
    </location>
</feature>
<accession>A0A174G6X0</accession>
<evidence type="ECO:0000259" key="1">
    <source>
        <dbReference type="Pfam" id="PF01345"/>
    </source>
</evidence>
<organism evidence="3 4">
    <name type="scientific">Clostridium disporicum</name>
    <dbReference type="NCBI Taxonomy" id="84024"/>
    <lineage>
        <taxon>Bacteria</taxon>
        <taxon>Bacillati</taxon>
        <taxon>Bacillota</taxon>
        <taxon>Clostridia</taxon>
        <taxon>Eubacteriales</taxon>
        <taxon>Clostridiaceae</taxon>
        <taxon>Clostridium</taxon>
    </lineage>
</organism>